<reference evidence="2" key="2">
    <citation type="submission" date="2013-12" db="EMBL/GenBank/DDBJ databases">
        <authorList>
            <person name="Yu Y."/>
            <person name="Lee S."/>
            <person name="de Baynast K."/>
            <person name="Wissotski M."/>
            <person name="Liu L."/>
            <person name="Talag J."/>
            <person name="Goicoechea J."/>
            <person name="Angelova A."/>
            <person name="Jetty R."/>
            <person name="Kudrna D."/>
            <person name="Golser W."/>
            <person name="Rivera L."/>
            <person name="Zhang J."/>
            <person name="Wing R."/>
        </authorList>
    </citation>
    <scope>NUCLEOTIDE SEQUENCE</scope>
</reference>
<organism evidence="1 2">
    <name type="scientific">Leersia perrieri</name>
    <dbReference type="NCBI Taxonomy" id="77586"/>
    <lineage>
        <taxon>Eukaryota</taxon>
        <taxon>Viridiplantae</taxon>
        <taxon>Streptophyta</taxon>
        <taxon>Embryophyta</taxon>
        <taxon>Tracheophyta</taxon>
        <taxon>Spermatophyta</taxon>
        <taxon>Magnoliopsida</taxon>
        <taxon>Liliopsida</taxon>
        <taxon>Poales</taxon>
        <taxon>Poaceae</taxon>
        <taxon>BOP clade</taxon>
        <taxon>Oryzoideae</taxon>
        <taxon>Oryzeae</taxon>
        <taxon>Oryzinae</taxon>
        <taxon>Leersia</taxon>
    </lineage>
</organism>
<dbReference type="EnsemblPlants" id="LPERR12G07680.1">
    <property type="protein sequence ID" value="LPERR12G07680.1"/>
    <property type="gene ID" value="LPERR12G07680"/>
</dbReference>
<dbReference type="HOGENOM" id="CLU_1984787_0_0_1"/>
<dbReference type="Gramene" id="LPERR12G07680.1">
    <property type="protein sequence ID" value="LPERR12G07680.1"/>
    <property type="gene ID" value="LPERR12G07680"/>
</dbReference>
<reference evidence="1 2" key="1">
    <citation type="submission" date="2012-08" db="EMBL/GenBank/DDBJ databases">
        <title>Oryza genome evolution.</title>
        <authorList>
            <person name="Wing R.A."/>
        </authorList>
    </citation>
    <scope>NUCLEOTIDE SEQUENCE</scope>
</reference>
<reference evidence="1" key="3">
    <citation type="submission" date="2015-04" db="UniProtKB">
        <authorList>
            <consortium name="EnsemblPlants"/>
        </authorList>
    </citation>
    <scope>IDENTIFICATION</scope>
</reference>
<dbReference type="Proteomes" id="UP000032180">
    <property type="component" value="Chromosome 12"/>
</dbReference>
<keyword evidence="2" id="KW-1185">Reference proteome</keyword>
<proteinExistence type="predicted"/>
<protein>
    <submittedName>
        <fullName evidence="1">Uncharacterized protein</fullName>
    </submittedName>
</protein>
<evidence type="ECO:0000313" key="2">
    <source>
        <dbReference type="Proteomes" id="UP000032180"/>
    </source>
</evidence>
<dbReference type="AlphaFoldDB" id="A0A0D9XYJ5"/>
<accession>A0A0D9XYJ5</accession>
<sequence length="126" mass="14579">MYQNRKIYNGMDLILKNFFLLTSTRDWCAPLRAAWIRISSMLLDYFLLTSVNYSCGKRRGMRKHPDAATYSNFESVFCCYDRKATVRPIGLGPGPTVLLYKERKNPRASLMPLLMPIRVYTNSNSP</sequence>
<name>A0A0D9XYJ5_9ORYZ</name>
<evidence type="ECO:0000313" key="1">
    <source>
        <dbReference type="EnsemblPlants" id="LPERR12G07680.1"/>
    </source>
</evidence>